<dbReference type="CDD" id="cd06225">
    <property type="entry name" value="HAMP"/>
    <property type="match status" value="1"/>
</dbReference>
<feature type="domain" description="Methyl-accepting transducer" evidence="11">
    <location>
        <begin position="392"/>
        <end position="614"/>
    </location>
</feature>
<keyword evidence="3" id="KW-0145">Chemotaxis</keyword>
<comment type="similarity">
    <text evidence="8">Belongs to the methyl-accepting chemotaxis (MCP) protein family.</text>
</comment>
<comment type="subcellular location">
    <subcellularLocation>
        <location evidence="1">Cell membrane</location>
        <topology evidence="1">Multi-pass membrane protein</topology>
    </subcellularLocation>
</comment>
<proteinExistence type="inferred from homology"/>
<keyword evidence="2" id="KW-1003">Cell membrane</keyword>
<dbReference type="PROSITE" id="PS50885">
    <property type="entry name" value="HAMP"/>
    <property type="match status" value="1"/>
</dbReference>
<keyword evidence="7 9" id="KW-0807">Transducer</keyword>
<sequence>MQRNSIKFILLLSGASILFIISCLVGTVAYYFGQKKIQEAYISQMQGTVGIVGQSINDFFVSHVNVIKTVANDQRTIASIKTGKPIAQSYYKELTDLYKVYENIYTHTYDNDPRVVSDATGQAIGWKMKPEDMDPAELKAGKEKRHFIGKPLLNPLTNNPVATITYPVYDNGKLIGNSGIALSLTDLTDLVINKIKIGRDGYVVVATTAGVLIALKDKSQILKYDLSKDEAGAKMVALKTGEVLEFDYLEKEHLAVSYQLKEWGVIILAVQPKEEIKEALFDLMITIIISSVVIALISIWFLYVLLSKRLNPLEDVSGIFKAMAGGDLTSTIKVVYDDEIGRMGQGLNAFIASLRKSFEEIQRITLELASASEELTSSSNNFATGAQSTAASSEEMSATVEEMSAGMENIAASTDRQFGNFTNFHSKIRELSESIRKIGSEIESTLKLAESISDQAKKGEESIQGMSQMIENILHSSGEMTAIIQIINEISDQTQLLALNAAIEAARAGEAGRGFAVVADEISKLSEKTASSIKSIGTMITKNNRELDSGANAIRSSAEMLHNIIQNVETVSIAMNQLYQVTAAQESIKREVDRGAEQMGLDAESIKLSTSEQKRAVREISEVIIQINEHTLSTASGSEEMSSSAQNLASTAEILRGITERFKL</sequence>
<dbReference type="SMART" id="SM00283">
    <property type="entry name" value="MA"/>
    <property type="match status" value="1"/>
</dbReference>
<evidence type="ECO:0000259" key="12">
    <source>
        <dbReference type="PROSITE" id="PS50885"/>
    </source>
</evidence>
<evidence type="ECO:0000256" key="6">
    <source>
        <dbReference type="ARBA" id="ARBA00023136"/>
    </source>
</evidence>
<organism evidence="13 14">
    <name type="scientific">Leptospira brenneri</name>
    <dbReference type="NCBI Taxonomy" id="2023182"/>
    <lineage>
        <taxon>Bacteria</taxon>
        <taxon>Pseudomonadati</taxon>
        <taxon>Spirochaetota</taxon>
        <taxon>Spirochaetia</taxon>
        <taxon>Leptospirales</taxon>
        <taxon>Leptospiraceae</taxon>
        <taxon>Leptospira</taxon>
    </lineage>
</organism>
<evidence type="ECO:0000256" key="9">
    <source>
        <dbReference type="PROSITE-ProRule" id="PRU00284"/>
    </source>
</evidence>
<evidence type="ECO:0000259" key="11">
    <source>
        <dbReference type="PROSITE" id="PS50111"/>
    </source>
</evidence>
<keyword evidence="5 10" id="KW-1133">Transmembrane helix</keyword>
<dbReference type="SUPFAM" id="SSF103190">
    <property type="entry name" value="Sensory domain-like"/>
    <property type="match status" value="1"/>
</dbReference>
<evidence type="ECO:0000313" key="14">
    <source>
        <dbReference type="Proteomes" id="UP000297891"/>
    </source>
</evidence>
<keyword evidence="4 10" id="KW-0812">Transmembrane</keyword>
<dbReference type="Pfam" id="PF00015">
    <property type="entry name" value="MCPsignal"/>
    <property type="match status" value="1"/>
</dbReference>
<protein>
    <submittedName>
        <fullName evidence="13">Methyl-accepting chemotaxis protein</fullName>
    </submittedName>
</protein>
<evidence type="ECO:0000256" key="10">
    <source>
        <dbReference type="SAM" id="Phobius"/>
    </source>
</evidence>
<keyword evidence="6 10" id="KW-0472">Membrane</keyword>
<dbReference type="PROSITE" id="PS50111">
    <property type="entry name" value="CHEMOTAXIS_TRANSDUC_2"/>
    <property type="match status" value="1"/>
</dbReference>
<evidence type="ECO:0000256" key="1">
    <source>
        <dbReference type="ARBA" id="ARBA00004651"/>
    </source>
</evidence>
<dbReference type="GO" id="GO:0006935">
    <property type="term" value="P:chemotaxis"/>
    <property type="evidence" value="ECO:0007669"/>
    <property type="project" value="UniProtKB-KW"/>
</dbReference>
<dbReference type="InterPro" id="IPR003660">
    <property type="entry name" value="HAMP_dom"/>
</dbReference>
<dbReference type="InterPro" id="IPR029151">
    <property type="entry name" value="Sensor-like_sf"/>
</dbReference>
<dbReference type="GO" id="GO:0005886">
    <property type="term" value="C:plasma membrane"/>
    <property type="evidence" value="ECO:0007669"/>
    <property type="project" value="UniProtKB-SubCell"/>
</dbReference>
<dbReference type="RefSeq" id="WP_100789663.1">
    <property type="nucleotide sequence ID" value="NZ_NPDQ01000002.1"/>
</dbReference>
<dbReference type="PANTHER" id="PTHR32089:SF112">
    <property type="entry name" value="LYSOZYME-LIKE PROTEIN-RELATED"/>
    <property type="match status" value="1"/>
</dbReference>
<dbReference type="Pfam" id="PF02743">
    <property type="entry name" value="dCache_1"/>
    <property type="match status" value="1"/>
</dbReference>
<feature type="domain" description="HAMP" evidence="12">
    <location>
        <begin position="307"/>
        <end position="359"/>
    </location>
</feature>
<dbReference type="PROSITE" id="PS51257">
    <property type="entry name" value="PROKAR_LIPOPROTEIN"/>
    <property type="match status" value="1"/>
</dbReference>
<dbReference type="Gene3D" id="3.30.450.20">
    <property type="entry name" value="PAS domain"/>
    <property type="match status" value="1"/>
</dbReference>
<dbReference type="OrthoDB" id="9760371at2"/>
<reference evidence="13" key="1">
    <citation type="journal article" date="2019" name="PLoS Negl. Trop. Dis.">
        <title>Revisiting the worldwide diversity of Leptospira species in the environment.</title>
        <authorList>
            <person name="Vincent A.T."/>
            <person name="Schiettekatte O."/>
            <person name="Bourhy P."/>
            <person name="Veyrier F.J."/>
            <person name="Picardeau M."/>
        </authorList>
    </citation>
    <scope>NUCLEOTIDE SEQUENCE [LARGE SCALE GENOMIC DNA]</scope>
    <source>
        <strain evidence="13">201800277</strain>
    </source>
</reference>
<dbReference type="SUPFAM" id="SSF58104">
    <property type="entry name" value="Methyl-accepting chemotaxis protein (MCP) signaling domain"/>
    <property type="match status" value="1"/>
</dbReference>
<evidence type="ECO:0000256" key="5">
    <source>
        <dbReference type="ARBA" id="ARBA00022989"/>
    </source>
</evidence>
<dbReference type="Proteomes" id="UP000297891">
    <property type="component" value="Unassembled WGS sequence"/>
</dbReference>
<evidence type="ECO:0000256" key="7">
    <source>
        <dbReference type="ARBA" id="ARBA00023224"/>
    </source>
</evidence>
<comment type="caution">
    <text evidence="13">The sequence shown here is derived from an EMBL/GenBank/DDBJ whole genome shotgun (WGS) entry which is preliminary data.</text>
</comment>
<dbReference type="Gene3D" id="1.10.287.950">
    <property type="entry name" value="Methyl-accepting chemotaxis protein"/>
    <property type="match status" value="2"/>
</dbReference>
<evidence type="ECO:0000313" key="13">
    <source>
        <dbReference type="EMBL" id="TGK96481.1"/>
    </source>
</evidence>
<accession>A0A2M9Y471</accession>
<dbReference type="PANTHER" id="PTHR32089">
    <property type="entry name" value="METHYL-ACCEPTING CHEMOTAXIS PROTEIN MCPB"/>
    <property type="match status" value="1"/>
</dbReference>
<dbReference type="SMART" id="SM00304">
    <property type="entry name" value="HAMP"/>
    <property type="match status" value="1"/>
</dbReference>
<dbReference type="Pfam" id="PF00672">
    <property type="entry name" value="HAMP"/>
    <property type="match status" value="1"/>
</dbReference>
<dbReference type="InterPro" id="IPR004089">
    <property type="entry name" value="MCPsignal_dom"/>
</dbReference>
<dbReference type="EMBL" id="RQFP01000001">
    <property type="protein sequence ID" value="TGK96481.1"/>
    <property type="molecule type" value="Genomic_DNA"/>
</dbReference>
<evidence type="ECO:0000256" key="3">
    <source>
        <dbReference type="ARBA" id="ARBA00022500"/>
    </source>
</evidence>
<evidence type="ECO:0000256" key="4">
    <source>
        <dbReference type="ARBA" id="ARBA00022692"/>
    </source>
</evidence>
<name>A0A2M9Y471_9LEPT</name>
<dbReference type="InterPro" id="IPR033479">
    <property type="entry name" value="dCache_1"/>
</dbReference>
<dbReference type="CDD" id="cd12912">
    <property type="entry name" value="PDC2_MCP_like"/>
    <property type="match status" value="1"/>
</dbReference>
<gene>
    <name evidence="13" type="ORF">EHQ30_07720</name>
</gene>
<keyword evidence="14" id="KW-1185">Reference proteome</keyword>
<evidence type="ECO:0000256" key="8">
    <source>
        <dbReference type="ARBA" id="ARBA00029447"/>
    </source>
</evidence>
<evidence type="ECO:0000256" key="2">
    <source>
        <dbReference type="ARBA" id="ARBA00022475"/>
    </source>
</evidence>
<feature type="transmembrane region" description="Helical" evidence="10">
    <location>
        <begin position="6"/>
        <end position="32"/>
    </location>
</feature>
<dbReference type="AlphaFoldDB" id="A0A2M9Y471"/>
<dbReference type="CDD" id="cd18773">
    <property type="entry name" value="PDC1_HK_sensor"/>
    <property type="match status" value="1"/>
</dbReference>
<dbReference type="GO" id="GO:0007165">
    <property type="term" value="P:signal transduction"/>
    <property type="evidence" value="ECO:0007669"/>
    <property type="project" value="UniProtKB-KW"/>
</dbReference>
<feature type="transmembrane region" description="Helical" evidence="10">
    <location>
        <begin position="283"/>
        <end position="306"/>
    </location>
</feature>